<dbReference type="STRING" id="8153.ENSHBUP00000029551"/>
<dbReference type="GO" id="GO:0004252">
    <property type="term" value="F:serine-type endopeptidase activity"/>
    <property type="evidence" value="ECO:0007669"/>
    <property type="project" value="InterPro"/>
</dbReference>
<dbReference type="AlphaFoldDB" id="A0A3Q2WTJ7"/>
<dbReference type="SUPFAM" id="SSF50494">
    <property type="entry name" value="Trypsin-like serine proteases"/>
    <property type="match status" value="1"/>
</dbReference>
<dbReference type="InterPro" id="IPR001254">
    <property type="entry name" value="Trypsin_dom"/>
</dbReference>
<reference evidence="9" key="1">
    <citation type="submission" date="2025-08" db="UniProtKB">
        <authorList>
            <consortium name="Ensembl"/>
        </authorList>
    </citation>
    <scope>IDENTIFICATION</scope>
</reference>
<reference evidence="9" key="2">
    <citation type="submission" date="2025-09" db="UniProtKB">
        <authorList>
            <consortium name="Ensembl"/>
        </authorList>
    </citation>
    <scope>IDENTIFICATION</scope>
</reference>
<evidence type="ECO:0000259" key="8">
    <source>
        <dbReference type="PROSITE" id="PS50240"/>
    </source>
</evidence>
<dbReference type="PROSITE" id="PS50240">
    <property type="entry name" value="TRYPSIN_DOM"/>
    <property type="match status" value="1"/>
</dbReference>
<feature type="region of interest" description="Disordered" evidence="6">
    <location>
        <begin position="299"/>
        <end position="365"/>
    </location>
</feature>
<evidence type="ECO:0000256" key="7">
    <source>
        <dbReference type="SAM" id="SignalP"/>
    </source>
</evidence>
<evidence type="ECO:0000256" key="4">
    <source>
        <dbReference type="ARBA" id="ARBA00023157"/>
    </source>
</evidence>
<evidence type="ECO:0000313" key="9">
    <source>
        <dbReference type="Ensembl" id="ENSHBUP00000029551.1"/>
    </source>
</evidence>
<keyword evidence="2 5" id="KW-0378">Hydrolase</keyword>
<dbReference type="SMART" id="SM00020">
    <property type="entry name" value="Tryp_SPc"/>
    <property type="match status" value="1"/>
</dbReference>
<dbReference type="GeneTree" id="ENSGT00940000163852"/>
<dbReference type="FunFam" id="2.40.10.10:FF:000057">
    <property type="entry name" value="Zgc:100868"/>
    <property type="match status" value="1"/>
</dbReference>
<dbReference type="PANTHER" id="PTHR24252">
    <property type="entry name" value="ACROSIN-RELATED"/>
    <property type="match status" value="1"/>
</dbReference>
<dbReference type="InterPro" id="IPR033116">
    <property type="entry name" value="TRYPSIN_SER"/>
</dbReference>
<keyword evidence="3 5" id="KW-0720">Serine protease</keyword>
<protein>
    <recommendedName>
        <fullName evidence="8">Peptidase S1 domain-containing protein</fullName>
    </recommendedName>
</protein>
<dbReference type="InterPro" id="IPR043504">
    <property type="entry name" value="Peptidase_S1_PA_chymotrypsin"/>
</dbReference>
<dbReference type="Gene3D" id="2.40.10.10">
    <property type="entry name" value="Trypsin-like serine proteases"/>
    <property type="match status" value="2"/>
</dbReference>
<dbReference type="PRINTS" id="PR00722">
    <property type="entry name" value="CHYMOTRYPSIN"/>
</dbReference>
<proteinExistence type="predicted"/>
<dbReference type="Proteomes" id="UP000264840">
    <property type="component" value="Unplaced"/>
</dbReference>
<keyword evidence="10" id="KW-1185">Reference proteome</keyword>
<dbReference type="Pfam" id="PF00089">
    <property type="entry name" value="Trypsin"/>
    <property type="match status" value="1"/>
</dbReference>
<dbReference type="InterPro" id="IPR018114">
    <property type="entry name" value="TRYPSIN_HIS"/>
</dbReference>
<feature type="signal peptide" evidence="7">
    <location>
        <begin position="1"/>
        <end position="22"/>
    </location>
</feature>
<evidence type="ECO:0000256" key="6">
    <source>
        <dbReference type="SAM" id="MobiDB-lite"/>
    </source>
</evidence>
<feature type="chain" id="PRO_5018738262" description="Peptidase S1 domain-containing protein" evidence="7">
    <location>
        <begin position="23"/>
        <end position="365"/>
    </location>
</feature>
<keyword evidence="4" id="KW-1015">Disulfide bond</keyword>
<evidence type="ECO:0000256" key="2">
    <source>
        <dbReference type="ARBA" id="ARBA00022801"/>
    </source>
</evidence>
<dbReference type="InterPro" id="IPR009003">
    <property type="entry name" value="Peptidase_S1_PA"/>
</dbReference>
<accession>A0A3Q2WTJ7</accession>
<dbReference type="PROSITE" id="PS00134">
    <property type="entry name" value="TRYPSIN_HIS"/>
    <property type="match status" value="1"/>
</dbReference>
<feature type="domain" description="Peptidase S1" evidence="8">
    <location>
        <begin position="36"/>
        <end position="268"/>
    </location>
</feature>
<dbReference type="InterPro" id="IPR001314">
    <property type="entry name" value="Peptidase_S1A"/>
</dbReference>
<evidence type="ECO:0000256" key="5">
    <source>
        <dbReference type="RuleBase" id="RU363034"/>
    </source>
</evidence>
<sequence length="365" mass="38335">MAFYKVMCLAAGLMLLTQESESQLNVCGQPKLNTRIVGGQEASPGSWPWQVSLLKSGKHACGGSLINSQWVLTAAHCCRSFTVSSLTVNLGLQSLQGSNPNAVSRTVTQIIKHPNYNSGTNDNDVCLLQLSSPVTFNNYISPVCLAASDSIFYSGVNSWVTGWGSTREGASVPSPNLMEVQVPVVGNRKCNCDYGVGSITDNMICAGLSAGGKDSCQGDSGGPMVSKQNGRWIQAGVVSFGEGCARPNLPGVYTRVSQYQTWIRTQISSNQPGFITFTSTGTNSDLSVTCTGLPPVPTTTTTTTIATTKTTPTTTTTPPTTTTTTTTPTTTTPKTTTTPPTSTPTTTTPTTTTPKTTTTPSNHHP</sequence>
<keyword evidence="1 5" id="KW-0645">Protease</keyword>
<dbReference type="Ensembl" id="ENSHBUT00000019735.1">
    <property type="protein sequence ID" value="ENSHBUP00000029551.1"/>
    <property type="gene ID" value="ENSHBUG00000014046.1"/>
</dbReference>
<keyword evidence="7" id="KW-0732">Signal</keyword>
<organism evidence="9 10">
    <name type="scientific">Haplochromis burtoni</name>
    <name type="common">Burton's mouthbrooder</name>
    <name type="synonym">Chromis burtoni</name>
    <dbReference type="NCBI Taxonomy" id="8153"/>
    <lineage>
        <taxon>Eukaryota</taxon>
        <taxon>Metazoa</taxon>
        <taxon>Chordata</taxon>
        <taxon>Craniata</taxon>
        <taxon>Vertebrata</taxon>
        <taxon>Euteleostomi</taxon>
        <taxon>Actinopterygii</taxon>
        <taxon>Neopterygii</taxon>
        <taxon>Teleostei</taxon>
        <taxon>Neoteleostei</taxon>
        <taxon>Acanthomorphata</taxon>
        <taxon>Ovalentaria</taxon>
        <taxon>Cichlomorphae</taxon>
        <taxon>Cichliformes</taxon>
        <taxon>Cichlidae</taxon>
        <taxon>African cichlids</taxon>
        <taxon>Pseudocrenilabrinae</taxon>
        <taxon>Haplochromini</taxon>
        <taxon>Haplochromis</taxon>
    </lineage>
</organism>
<name>A0A3Q2WTJ7_HAPBU</name>
<dbReference type="PROSITE" id="PS00135">
    <property type="entry name" value="TRYPSIN_SER"/>
    <property type="match status" value="1"/>
</dbReference>
<dbReference type="PANTHER" id="PTHR24252:SF7">
    <property type="entry name" value="HYALIN"/>
    <property type="match status" value="1"/>
</dbReference>
<evidence type="ECO:0000256" key="3">
    <source>
        <dbReference type="ARBA" id="ARBA00022825"/>
    </source>
</evidence>
<dbReference type="CDD" id="cd00190">
    <property type="entry name" value="Tryp_SPc"/>
    <property type="match status" value="1"/>
</dbReference>
<dbReference type="GO" id="GO:0006508">
    <property type="term" value="P:proteolysis"/>
    <property type="evidence" value="ECO:0007669"/>
    <property type="project" value="UniProtKB-KW"/>
</dbReference>
<evidence type="ECO:0000313" key="10">
    <source>
        <dbReference type="Proteomes" id="UP000264840"/>
    </source>
</evidence>
<evidence type="ECO:0000256" key="1">
    <source>
        <dbReference type="ARBA" id="ARBA00022670"/>
    </source>
</evidence>